<dbReference type="SUPFAM" id="SSF48371">
    <property type="entry name" value="ARM repeat"/>
    <property type="match status" value="1"/>
</dbReference>
<dbReference type="InterPro" id="IPR044189">
    <property type="entry name" value="XPO4/7-like"/>
</dbReference>
<evidence type="ECO:0000256" key="4">
    <source>
        <dbReference type="ARBA" id="ARBA00022448"/>
    </source>
</evidence>
<evidence type="ECO:0000256" key="8">
    <source>
        <dbReference type="ARBA" id="ARBA00040444"/>
    </source>
</evidence>
<comment type="subcellular location">
    <subcellularLocation>
        <location evidence="2">Cytoplasm</location>
    </subcellularLocation>
    <subcellularLocation>
        <location evidence="1">Nucleus</location>
    </subcellularLocation>
</comment>
<comment type="similarity">
    <text evidence="3">Belongs to the exportin family.</text>
</comment>
<proteinExistence type="inferred from homology"/>
<comment type="caution">
    <text evidence="9">The sequence shown here is derived from an EMBL/GenBank/DDBJ whole genome shotgun (WGS) entry which is preliminary data.</text>
</comment>
<organism evidence="9 10">
    <name type="scientific">Goodea atripinnis</name>
    <dbReference type="NCBI Taxonomy" id="208336"/>
    <lineage>
        <taxon>Eukaryota</taxon>
        <taxon>Metazoa</taxon>
        <taxon>Chordata</taxon>
        <taxon>Craniata</taxon>
        <taxon>Vertebrata</taxon>
        <taxon>Euteleostomi</taxon>
        <taxon>Actinopterygii</taxon>
        <taxon>Neopterygii</taxon>
        <taxon>Teleostei</taxon>
        <taxon>Neoteleostei</taxon>
        <taxon>Acanthomorphata</taxon>
        <taxon>Ovalentaria</taxon>
        <taxon>Atherinomorphae</taxon>
        <taxon>Cyprinodontiformes</taxon>
        <taxon>Goodeidae</taxon>
        <taxon>Goodea</taxon>
    </lineage>
</organism>
<evidence type="ECO:0000256" key="5">
    <source>
        <dbReference type="ARBA" id="ARBA00022490"/>
    </source>
</evidence>
<dbReference type="PANTHER" id="PTHR12596">
    <property type="entry name" value="EXPORTIN 4,7-RELATED"/>
    <property type="match status" value="1"/>
</dbReference>
<sequence length="196" mass="22470">MEAVVREWILLEKTSIESLRAFLLTYVLQRPKYVGKKEAFLQKYVREQILLAVAVIVKRGSLDKSINCKSIFHEVGQLISSGNPTVQTLACSILTALLSEFSSSSKTSSIGLSMEFHGNCKRLFQEDGLRQIFMLTMEVLQEFSRRENLNAQMSCVFQRYLALANQVLSWNFLPPNHILCFFKSHLFMDLPKKQVN</sequence>
<evidence type="ECO:0000313" key="9">
    <source>
        <dbReference type="EMBL" id="MEQ2172895.1"/>
    </source>
</evidence>
<dbReference type="EMBL" id="JAHRIO010043153">
    <property type="protein sequence ID" value="MEQ2172895.1"/>
    <property type="molecule type" value="Genomic_DNA"/>
</dbReference>
<evidence type="ECO:0000256" key="1">
    <source>
        <dbReference type="ARBA" id="ARBA00004123"/>
    </source>
</evidence>
<keyword evidence="4" id="KW-0813">Transport</keyword>
<accession>A0ABV0NN91</accession>
<evidence type="ECO:0000256" key="3">
    <source>
        <dbReference type="ARBA" id="ARBA00009466"/>
    </source>
</evidence>
<keyword evidence="6" id="KW-0653">Protein transport</keyword>
<dbReference type="InterPro" id="IPR016024">
    <property type="entry name" value="ARM-type_fold"/>
</dbReference>
<evidence type="ECO:0000256" key="6">
    <source>
        <dbReference type="ARBA" id="ARBA00022927"/>
    </source>
</evidence>
<protein>
    <recommendedName>
        <fullName evidence="8">Exportin-4</fullName>
    </recommendedName>
</protein>
<keyword evidence="7" id="KW-0539">Nucleus</keyword>
<keyword evidence="10" id="KW-1185">Reference proteome</keyword>
<evidence type="ECO:0000313" key="10">
    <source>
        <dbReference type="Proteomes" id="UP001476798"/>
    </source>
</evidence>
<dbReference type="Proteomes" id="UP001476798">
    <property type="component" value="Unassembled WGS sequence"/>
</dbReference>
<dbReference type="Gene3D" id="1.25.10.10">
    <property type="entry name" value="Leucine-rich Repeat Variant"/>
    <property type="match status" value="1"/>
</dbReference>
<keyword evidence="5" id="KW-0963">Cytoplasm</keyword>
<dbReference type="PANTHER" id="PTHR12596:SF1">
    <property type="entry name" value="EXPORTIN-4"/>
    <property type="match status" value="1"/>
</dbReference>
<evidence type="ECO:0000256" key="7">
    <source>
        <dbReference type="ARBA" id="ARBA00023242"/>
    </source>
</evidence>
<dbReference type="InterPro" id="IPR011989">
    <property type="entry name" value="ARM-like"/>
</dbReference>
<reference evidence="9 10" key="1">
    <citation type="submission" date="2021-06" db="EMBL/GenBank/DDBJ databases">
        <authorList>
            <person name="Palmer J.M."/>
        </authorList>
    </citation>
    <scope>NUCLEOTIDE SEQUENCE [LARGE SCALE GENOMIC DNA]</scope>
    <source>
        <strain evidence="9 10">GA_2019</strain>
        <tissue evidence="9">Muscle</tissue>
    </source>
</reference>
<evidence type="ECO:0000256" key="2">
    <source>
        <dbReference type="ARBA" id="ARBA00004496"/>
    </source>
</evidence>
<gene>
    <name evidence="9" type="primary">XPO4_3</name>
    <name evidence="9" type="ORF">GOODEAATRI_026097</name>
</gene>
<name>A0ABV0NN91_9TELE</name>